<dbReference type="EMBL" id="FPLJ01000097">
    <property type="protein sequence ID" value="SGZ00431.1"/>
    <property type="molecule type" value="Genomic_DNA"/>
</dbReference>
<gene>
    <name evidence="1" type="ORF">MT2528_4030</name>
</gene>
<reference evidence="1 2" key="1">
    <citation type="submission" date="2016-11" db="EMBL/GenBank/DDBJ databases">
        <authorList>
            <person name="Klemetsen T."/>
        </authorList>
    </citation>
    <scope>NUCLEOTIDE SEQUENCE [LARGE SCALE GENOMIC DNA]</scope>
    <source>
        <strain evidence="1">MT 2528</strain>
    </source>
</reference>
<feature type="non-terminal residue" evidence="1">
    <location>
        <position position="101"/>
    </location>
</feature>
<dbReference type="RefSeq" id="WP_075532024.1">
    <property type="nucleotide sequence ID" value="NZ_CAWRCN010000090.1"/>
</dbReference>
<evidence type="ECO:0000313" key="2">
    <source>
        <dbReference type="Proteomes" id="UP000182660"/>
    </source>
</evidence>
<organism evidence="1 2">
    <name type="scientific">Moritella viscosa</name>
    <dbReference type="NCBI Taxonomy" id="80854"/>
    <lineage>
        <taxon>Bacteria</taxon>
        <taxon>Pseudomonadati</taxon>
        <taxon>Pseudomonadota</taxon>
        <taxon>Gammaproteobacteria</taxon>
        <taxon>Alteromonadales</taxon>
        <taxon>Moritellaceae</taxon>
        <taxon>Moritella</taxon>
    </lineage>
</organism>
<dbReference type="InterPro" id="IPR009225">
    <property type="entry name" value="Phage_head_completion_GpL"/>
</dbReference>
<name>A0ABY1HLV8_9GAMM</name>
<accession>A0ABY1HLV8</accession>
<evidence type="ECO:0000313" key="1">
    <source>
        <dbReference type="EMBL" id="SGZ00431.1"/>
    </source>
</evidence>
<keyword evidence="2" id="KW-1185">Reference proteome</keyword>
<comment type="caution">
    <text evidence="1">The sequence shown here is derived from an EMBL/GenBank/DDBJ whole genome shotgun (WGS) entry which is preliminary data.</text>
</comment>
<dbReference type="Pfam" id="PF05926">
    <property type="entry name" value="Phage_GPL"/>
    <property type="match status" value="1"/>
</dbReference>
<proteinExistence type="predicted"/>
<protein>
    <submittedName>
        <fullName evidence="1">Probable head completion/stabilization protein</fullName>
    </submittedName>
</protein>
<dbReference type="Proteomes" id="UP000182660">
    <property type="component" value="Unassembled WGS sequence"/>
</dbReference>
<sequence>MFNGKADDGHQDTVVENDGFWPDLNAGDFEKRRGVPMDMDKESIAYSVAAAIAQINIELADVKASYQFEGTVKAADVAGQPKISDKNLLVILYEKAVFART</sequence>